<name>A0ABX5Q0V5_9FLAO</name>
<dbReference type="EMBL" id="QKZR01000001">
    <property type="protein sequence ID" value="PZX43629.1"/>
    <property type="molecule type" value="Genomic_DNA"/>
</dbReference>
<dbReference type="PANTHER" id="PTHR35149">
    <property type="entry name" value="SLL5132 PROTEIN"/>
    <property type="match status" value="1"/>
</dbReference>
<feature type="domain" description="GmrSD restriction endonucleases N-terminal" evidence="1">
    <location>
        <begin position="9"/>
        <end position="252"/>
    </location>
</feature>
<comment type="caution">
    <text evidence="2">The sequence shown here is derived from an EMBL/GenBank/DDBJ whole genome shotgun (WGS) entry which is preliminary data.</text>
</comment>
<dbReference type="PANTHER" id="PTHR35149:SF2">
    <property type="entry name" value="DUF262 DOMAIN-CONTAINING PROTEIN"/>
    <property type="match status" value="1"/>
</dbReference>
<protein>
    <submittedName>
        <fullName evidence="2">Uncharacterized protein DUF262</fullName>
    </submittedName>
</protein>
<dbReference type="RefSeq" id="WP_015361449.1">
    <property type="nucleotide sequence ID" value="NZ_QKZR01000001.1"/>
</dbReference>
<evidence type="ECO:0000313" key="2">
    <source>
        <dbReference type="EMBL" id="PZX43629.1"/>
    </source>
</evidence>
<dbReference type="Pfam" id="PF03235">
    <property type="entry name" value="GmrSD_N"/>
    <property type="match status" value="1"/>
</dbReference>
<accession>A0ABX5Q0V5</accession>
<reference evidence="2 3" key="1">
    <citation type="submission" date="2018-06" db="EMBL/GenBank/DDBJ databases">
        <title>Genomic Encyclopedia of Archaeal and Bacterial Type Strains, Phase II (KMG-II): from individual species to whole genera.</title>
        <authorList>
            <person name="Goeker M."/>
        </authorList>
    </citation>
    <scope>NUCLEOTIDE SEQUENCE [LARGE SCALE GENOMIC DNA]</scope>
    <source>
        <strain evidence="2 3">DSM 17205</strain>
    </source>
</reference>
<proteinExistence type="predicted"/>
<dbReference type="Proteomes" id="UP000248584">
    <property type="component" value="Unassembled WGS sequence"/>
</dbReference>
<gene>
    <name evidence="2" type="ORF">LX97_00630</name>
</gene>
<dbReference type="InterPro" id="IPR004919">
    <property type="entry name" value="GmrSD_N"/>
</dbReference>
<keyword evidence="3" id="KW-1185">Reference proteome</keyword>
<evidence type="ECO:0000259" key="1">
    <source>
        <dbReference type="Pfam" id="PF03235"/>
    </source>
</evidence>
<evidence type="ECO:0000313" key="3">
    <source>
        <dbReference type="Proteomes" id="UP000248584"/>
    </source>
</evidence>
<organism evidence="2 3">
    <name type="scientific">Nonlabens dokdonensis</name>
    <dbReference type="NCBI Taxonomy" id="328515"/>
    <lineage>
        <taxon>Bacteria</taxon>
        <taxon>Pseudomonadati</taxon>
        <taxon>Bacteroidota</taxon>
        <taxon>Flavobacteriia</taxon>
        <taxon>Flavobacteriales</taxon>
        <taxon>Flavobacteriaceae</taxon>
        <taxon>Nonlabens</taxon>
    </lineage>
</organism>
<sequence>MKAGKYSVKELFVNRYVQQIIIPEIQRDYVWAEEQVIGLLNSIKKDFESFLTVQVPRIETIDNDLETAFESFYKKRNNGSNIGFIYAYNDDQYSGNYFLIDGQQRITTIFLMLLVLASKNESLNEKFKKTYLTDGFLKLDYKVRESAHHFLQQFTALALSSNTDFTNQNWYYSNKYDSDTTIKSLIENFQSIQEYYENNLPNNLEAFYKYIEEYVEFWYFDTNISEQGEELYIYMNARGEQMQANENIKADLLSKLDTTEEKNKYGKLWEDWQDYFWVNKDDNENADKGFNTFLSWCQLLKSIENRYQNNNELTTDEIENFADIIRGKQSINIKQTNVEIFDIEKYFKTVVFYFDEYFKETQFKTIYINLINKKWLSGNLSQIDHFRLLPFLYFIKKHCIYDKQSFDVIDLIRLNRLLYNLRLDETIGKTAATQSIYSIKFLNELSVDFKFDDILSFENEYKSIFNAEEVLKLSVVQTSKDKDEKEQIRTAFGIAEDHHLLRGKIAHLIYITREINAHKFNISVFEKLWSKYAGFLENENSIKSELIPYNSFIQLGNRIKIYDDWFKREHILNMLKEFYAYNGAYASFIANKQQAFLSNYKNLTELKEEEMPKEQLYIYYLLSLKLNYNWDWSKGKNIGVYYGEKELNSIFNRKLYFQHYNTQWHDNELRIVDIQKNEIKDADFETLLKQLQNA</sequence>